<reference evidence="3" key="4">
    <citation type="journal article" date="2018" name="Front. Microbiol.">
        <title>Genome Structure of the Opportunistic Pathogen Paracoccus yeei (Alphaproteobacteria) and Identification of Putative Virulence Factors.</title>
        <authorList>
            <person name="Lasek R."/>
            <person name="Szuplewska M."/>
            <person name="Mitura M."/>
            <person name="Decewicz P."/>
            <person name="Chmielowska C."/>
            <person name="Pawlot A."/>
            <person name="Sentkowska D."/>
            <person name="Czarnecki J."/>
            <person name="Bartosik D."/>
        </authorList>
    </citation>
    <scope>NUCLEOTIDE SEQUENCE</scope>
    <source>
        <strain evidence="3">CCUG 32053</strain>
    </source>
</reference>
<dbReference type="EMBL" id="CP024422">
    <property type="protein sequence ID" value="ATQ57060.1"/>
    <property type="molecule type" value="Genomic_DNA"/>
</dbReference>
<gene>
    <name evidence="1" type="ORF">A6J80_18520</name>
    <name evidence="4" type="ORF">FOB51_13555</name>
    <name evidence="3" type="ORF">PY32053_01518</name>
    <name evidence="2" type="ORF">PYTT13_15480</name>
</gene>
<dbReference type="Proteomes" id="UP000229314">
    <property type="component" value="Chromosome"/>
</dbReference>
<dbReference type="InterPro" id="IPR036271">
    <property type="entry name" value="Tet_transcr_reg_TetR-rel_C_sf"/>
</dbReference>
<dbReference type="SUPFAM" id="SSF48498">
    <property type="entry name" value="Tetracyclin repressor-like, C-terminal domain"/>
    <property type="match status" value="1"/>
</dbReference>
<name>A0A1V0GW35_9RHOB</name>
<dbReference type="Proteomes" id="UP000191257">
    <property type="component" value="Chromosome"/>
</dbReference>
<evidence type="ECO:0000313" key="8">
    <source>
        <dbReference type="Proteomes" id="UP000324507"/>
    </source>
</evidence>
<dbReference type="Proteomes" id="UP000324507">
    <property type="component" value="Chromosome"/>
</dbReference>
<dbReference type="GeneID" id="78899049"/>
<sequence>MASQGNLYQTLVMAAKEHLDRTGRLPDSVAALASLAKVDLKDAQQIFASPQAIYDGLIYQGVILLNDALREGVLETDSQDPVSQLRALAEGYGEWAERNPALFRLLSEGLNQPMAEDGTLHRYTLSMRELFLRKLTEMRDLGILAKDTDLNDLLLVLHALVKGANTLFTTRSFDPWLHGDSRSSRLLTRIVFDEFINGILRSHAPVSEHAD</sequence>
<dbReference type="EMBL" id="CP031078">
    <property type="protein sequence ID" value="AYF01146.1"/>
    <property type="molecule type" value="Genomic_DNA"/>
</dbReference>
<protein>
    <recommendedName>
        <fullName evidence="9">Tetracyclin repressor-like C-terminal domain-containing protein</fullName>
    </recommendedName>
</protein>
<evidence type="ECO:0000313" key="7">
    <source>
        <dbReference type="Proteomes" id="UP000272010"/>
    </source>
</evidence>
<dbReference type="Proteomes" id="UP000272010">
    <property type="component" value="Chromosome"/>
</dbReference>
<reference evidence="5" key="1">
    <citation type="submission" date="2017-03" db="EMBL/GenBank/DDBJ databases">
        <title>FDA dAtabase for Regulatory Grade micrObial Sequences (FDA-ARGOS): Supporting development and validation of Infectious Disease Dx tests.</title>
        <authorList>
            <person name="Minogue T."/>
            <person name="Wolcott M."/>
            <person name="Wasieloski L."/>
            <person name="Aguilar W."/>
            <person name="Moore D."/>
            <person name="Tallon L."/>
            <person name="Sadzewicz L."/>
            <person name="Sengamalay N."/>
            <person name="Ott S."/>
            <person name="Godinez A."/>
            <person name="Nagaraj S."/>
            <person name="Nadendla S."/>
            <person name="Geyer C."/>
            <person name="Sichtig H."/>
        </authorList>
    </citation>
    <scope>NUCLEOTIDE SEQUENCE [LARGE SCALE GENOMIC DNA]</scope>
    <source>
        <strain evidence="5">FDAARGOS_252</strain>
    </source>
</reference>
<dbReference type="EMBL" id="CP020442">
    <property type="protein sequence ID" value="ARC38084.1"/>
    <property type="molecule type" value="Genomic_DNA"/>
</dbReference>
<reference evidence="2 6" key="2">
    <citation type="submission" date="2017-10" db="EMBL/GenBank/DDBJ databases">
        <title>Complete genome sequence of Paracoccus yeei TT13 isolated from human skin.</title>
        <authorList>
            <person name="Lee K."/>
            <person name="Lim J.Y."/>
            <person name="Hwang I."/>
        </authorList>
    </citation>
    <scope>NUCLEOTIDE SEQUENCE [LARGE SCALE GENOMIC DNA]</scope>
    <source>
        <strain evidence="2 6">TT13</strain>
    </source>
</reference>
<dbReference type="EMBL" id="CP044081">
    <property type="protein sequence ID" value="QEU08936.1"/>
    <property type="molecule type" value="Genomic_DNA"/>
</dbReference>
<dbReference type="RefSeq" id="WP_028719014.1">
    <property type="nucleotide sequence ID" value="NZ_CAJGAB010000013.1"/>
</dbReference>
<keyword evidence="5" id="KW-1185">Reference proteome</keyword>
<evidence type="ECO:0000313" key="4">
    <source>
        <dbReference type="EMBL" id="QEU08936.1"/>
    </source>
</evidence>
<evidence type="ECO:0000313" key="2">
    <source>
        <dbReference type="EMBL" id="ATQ57060.1"/>
    </source>
</evidence>
<evidence type="ECO:0000313" key="1">
    <source>
        <dbReference type="EMBL" id="ARC38084.1"/>
    </source>
</evidence>
<dbReference type="OrthoDB" id="7056813at2"/>
<reference evidence="4 8" key="6">
    <citation type="submission" date="2019-09" db="EMBL/GenBank/DDBJ databases">
        <title>FDA dAtabase for Regulatory Grade micrObial Sequences (FDA-ARGOS): Supporting development and validation of Infectious Disease Dx tests.</title>
        <authorList>
            <person name="Sciortino C."/>
            <person name="Tallon L."/>
            <person name="Sadzewicz L."/>
            <person name="Vavikolanu K."/>
            <person name="Mehta A."/>
            <person name="Aluvathingal J."/>
            <person name="Nadendla S."/>
            <person name="Nandy P."/>
            <person name="Geyer C."/>
            <person name="Yan Y."/>
            <person name="Sichtig H."/>
        </authorList>
    </citation>
    <scope>NUCLEOTIDE SEQUENCE [LARGE SCALE GENOMIC DNA]</scope>
    <source>
        <strain evidence="4 8">FDAARGOS_643</strain>
    </source>
</reference>
<organism evidence="1 5">
    <name type="scientific">Paracoccus yeei</name>
    <dbReference type="NCBI Taxonomy" id="147645"/>
    <lineage>
        <taxon>Bacteria</taxon>
        <taxon>Pseudomonadati</taxon>
        <taxon>Pseudomonadota</taxon>
        <taxon>Alphaproteobacteria</taxon>
        <taxon>Rhodobacterales</taxon>
        <taxon>Paracoccaceae</taxon>
        <taxon>Paracoccus</taxon>
    </lineage>
</organism>
<evidence type="ECO:0000313" key="3">
    <source>
        <dbReference type="EMBL" id="AYF01146.1"/>
    </source>
</evidence>
<dbReference type="eggNOG" id="ENOG5031301">
    <property type="taxonomic scope" value="Bacteria"/>
</dbReference>
<accession>A0A1V0GW35</accession>
<dbReference type="AlphaFoldDB" id="A0A1V0GW35"/>
<dbReference type="STRING" id="147645.A6J80_18520"/>
<evidence type="ECO:0000313" key="6">
    <source>
        <dbReference type="Proteomes" id="UP000229314"/>
    </source>
</evidence>
<dbReference type="Gene3D" id="1.10.357.10">
    <property type="entry name" value="Tetracycline Repressor, domain 2"/>
    <property type="match status" value="1"/>
</dbReference>
<evidence type="ECO:0008006" key="9">
    <source>
        <dbReference type="Google" id="ProtNLM"/>
    </source>
</evidence>
<proteinExistence type="predicted"/>
<evidence type="ECO:0000313" key="5">
    <source>
        <dbReference type="Proteomes" id="UP000191257"/>
    </source>
</evidence>
<reference evidence="1" key="3">
    <citation type="submission" date="2017-12" db="EMBL/GenBank/DDBJ databases">
        <title>FDA dAtabase for Regulatory Grade micrObial Sequences (FDA-ARGOS): Supporting development and validation of Infectious Disease Dx tests.</title>
        <authorList>
            <person name="Campos J."/>
            <person name="Goldberg B."/>
            <person name="Tallon L."/>
            <person name="Sadzewicz L."/>
            <person name="Sengamalay N."/>
            <person name="Ott S."/>
            <person name="Godinez A."/>
            <person name="Nagaraj S."/>
            <person name="Vyas G."/>
            <person name="Aluvathingal J."/>
            <person name="Nadendla S."/>
            <person name="Geyer C."/>
            <person name="Nandy P."/>
            <person name="Hobson J."/>
            <person name="Sichtig H."/>
        </authorList>
    </citation>
    <scope>NUCLEOTIDE SEQUENCE</scope>
    <source>
        <strain evidence="1">FDAARGOS_252</strain>
    </source>
</reference>
<dbReference type="KEGG" id="pye:A6J80_18520"/>
<reference evidence="7" key="5">
    <citation type="submission" date="2018-07" db="EMBL/GenBank/DDBJ databases">
        <title>Genome Structure of the Opportunistic Pathogen Paracoccus yeei (Alphaproteobacteria) and Identification of Putative Virulence Factors.</title>
        <authorList>
            <person name="Lasek R."/>
            <person name="Szuplewska M."/>
            <person name="Mitura M."/>
            <person name="Decewicz P."/>
            <person name="Chmielowska C."/>
            <person name="Pawlot A."/>
            <person name="Sentkowska D."/>
            <person name="Czarnecki J."/>
            <person name="Bartosik D."/>
        </authorList>
    </citation>
    <scope>NUCLEOTIDE SEQUENCE [LARGE SCALE GENOMIC DNA]</scope>
    <source>
        <strain evidence="7">CCUG 32053</strain>
    </source>
</reference>